<sequence length="511" mass="58491">MTQAKRQFVENYINSLSNAVDTYNNSEPYATNQVEDDLFDTIIEIRNVFSKEIPNIEDVVLLKNGTGLRDANSVLGILRLYLVNEDDHTNAKIPLITDKKKGGKIFISHRSTDKKIADIIENFLTSCGISYSNIFCSSLPGNDIEEKISLEVKENMKASVLNIALLSVDYYQSVYCQNEAGIIWFLDTEKIVIALPEIDDSLMEGFLNSEYKIRRLSNKSDISAICDIVKKFFPDFVSSNAKLNANIDHLIEQYDSVIKARKIEPSAIPSETNVLEKRILSNEFSDGELFVLNYFYDTQTNSISDDFKQINDWIQKKKVTISVKEAFDVLIDDEIIIFIDGGFTHASTYNMEINTYRELRKLSQKAVDIFEKNCTRHKAVTTLIKSGNTVDNLIIKGFSEPEILLVKYIIDLQREKLYAGWQSDQEIKMIRNWEEINTLNDTLSQNYIDVLSKFEIRKFIEPCAKTSYGNTKEYKLIDSFLESLNGLSQSALDKIQSTMDENQFTEPELPF</sequence>
<dbReference type="RefSeq" id="WP_013485791.1">
    <property type="nucleotide sequence ID" value="NC_014828.1"/>
</dbReference>
<dbReference type="EMBL" id="CP002400">
    <property type="protein sequence ID" value="ADU27440.1"/>
    <property type="molecule type" value="Genomic_DNA"/>
</dbReference>
<dbReference type="Gene3D" id="3.40.50.10140">
    <property type="entry name" value="Toll/interleukin-1 receptor homology (TIR) domain"/>
    <property type="match status" value="1"/>
</dbReference>
<accession>E6U2P8</accession>
<dbReference type="InterPro" id="IPR000157">
    <property type="entry name" value="TIR_dom"/>
</dbReference>
<dbReference type="STRING" id="663278.Ethha_1918"/>
<feature type="domain" description="TIR" evidence="1">
    <location>
        <begin position="101"/>
        <end position="233"/>
    </location>
</feature>
<dbReference type="KEGG" id="eha:Ethha_1918"/>
<dbReference type="PROSITE" id="PS50104">
    <property type="entry name" value="TIR"/>
    <property type="match status" value="1"/>
</dbReference>
<evidence type="ECO:0000313" key="2">
    <source>
        <dbReference type="EMBL" id="ADU27440.1"/>
    </source>
</evidence>
<proteinExistence type="predicted"/>
<dbReference type="InterPro" id="IPR035897">
    <property type="entry name" value="Toll_tir_struct_dom_sf"/>
</dbReference>
<evidence type="ECO:0000259" key="1">
    <source>
        <dbReference type="PROSITE" id="PS50104"/>
    </source>
</evidence>
<protein>
    <recommendedName>
        <fullName evidence="1">TIR domain-containing protein</fullName>
    </recommendedName>
</protein>
<dbReference type="SUPFAM" id="SSF52200">
    <property type="entry name" value="Toll/Interleukin receptor TIR domain"/>
    <property type="match status" value="1"/>
</dbReference>
<name>E6U2P8_ETHHY</name>
<dbReference type="GO" id="GO:0007165">
    <property type="term" value="P:signal transduction"/>
    <property type="evidence" value="ECO:0007669"/>
    <property type="project" value="InterPro"/>
</dbReference>
<organism evidence="2 3">
    <name type="scientific">Ethanoligenens harbinense (strain DSM 18485 / JCM 12961 / CGMCC 1.5033 / YUAN-3)</name>
    <dbReference type="NCBI Taxonomy" id="663278"/>
    <lineage>
        <taxon>Bacteria</taxon>
        <taxon>Bacillati</taxon>
        <taxon>Bacillota</taxon>
        <taxon>Clostridia</taxon>
        <taxon>Eubacteriales</taxon>
        <taxon>Oscillospiraceae</taxon>
        <taxon>Ethanoligenens</taxon>
    </lineage>
</organism>
<gene>
    <name evidence="2" type="ordered locus">Ethha_1918</name>
</gene>
<reference evidence="2 3" key="1">
    <citation type="submission" date="2010-12" db="EMBL/GenBank/DDBJ databases">
        <title>Complete sequence of Ethanoligenens harbinense YUAN-3.</title>
        <authorList>
            <person name="Lucas S."/>
            <person name="Copeland A."/>
            <person name="Lapidus A."/>
            <person name="Cheng J.-F."/>
            <person name="Bruce D."/>
            <person name="Goodwin L."/>
            <person name="Pitluck S."/>
            <person name="Chertkov O."/>
            <person name="Misra M."/>
            <person name="Detter J.C."/>
            <person name="Han C."/>
            <person name="Tapia R."/>
            <person name="Land M."/>
            <person name="Hauser L."/>
            <person name="Jeffries C."/>
            <person name="Kyrpides N."/>
            <person name="Ivanova N."/>
            <person name="Mikhailova N."/>
            <person name="Wang A."/>
            <person name="Mouttaki H."/>
            <person name="He Z."/>
            <person name="Zhou J."/>
            <person name="Hemme C.L."/>
            <person name="Woyke T."/>
        </authorList>
    </citation>
    <scope>NUCLEOTIDE SEQUENCE [LARGE SCALE GENOMIC DNA]</scope>
    <source>
        <strain evidence="3">DSM 18485 / JCM 12961 / CGMCC 1.5033 / YUAN-3</strain>
    </source>
</reference>
<keyword evidence="3" id="KW-1185">Reference proteome</keyword>
<dbReference type="eggNOG" id="ENOG50306GH">
    <property type="taxonomic scope" value="Bacteria"/>
</dbReference>
<dbReference type="HOGENOM" id="CLU_557530_0_0_9"/>
<dbReference type="Proteomes" id="UP000001551">
    <property type="component" value="Chromosome"/>
</dbReference>
<dbReference type="AlphaFoldDB" id="E6U2P8"/>
<evidence type="ECO:0000313" key="3">
    <source>
        <dbReference type="Proteomes" id="UP000001551"/>
    </source>
</evidence>